<dbReference type="Gene3D" id="1.10.533.10">
    <property type="entry name" value="Death Domain, Fas"/>
    <property type="match status" value="2"/>
</dbReference>
<evidence type="ECO:0000313" key="4">
    <source>
        <dbReference type="Proteomes" id="UP000261660"/>
    </source>
</evidence>
<dbReference type="PROSITE" id="PS50168">
    <property type="entry name" value="DED"/>
    <property type="match status" value="1"/>
</dbReference>
<dbReference type="InterPro" id="IPR011029">
    <property type="entry name" value="DEATH-like_dom_sf"/>
</dbReference>
<reference evidence="3" key="2">
    <citation type="submission" date="2025-09" db="UniProtKB">
        <authorList>
            <consortium name="Ensembl"/>
        </authorList>
    </citation>
    <scope>IDENTIFICATION</scope>
</reference>
<dbReference type="PANTHER" id="PTHR15077">
    <property type="entry name" value="FAS-ASSOCIATING DEATH DOMAIN-CONTAINING PROTEIN FADD"/>
    <property type="match status" value="1"/>
</dbReference>
<dbReference type="CDD" id="cd08336">
    <property type="entry name" value="DED_FADD"/>
    <property type="match status" value="1"/>
</dbReference>
<keyword evidence="4" id="KW-1185">Reference proteome</keyword>
<protein>
    <submittedName>
        <fullName evidence="3">Fas (tnfrsf6)-associated via death domain</fullName>
    </submittedName>
</protein>
<dbReference type="InterPro" id="IPR001875">
    <property type="entry name" value="DED_dom"/>
</dbReference>
<proteinExistence type="predicted"/>
<dbReference type="GO" id="GO:0005123">
    <property type="term" value="F:death receptor binding"/>
    <property type="evidence" value="ECO:0007669"/>
    <property type="project" value="TreeGrafter"/>
</dbReference>
<accession>A0A3Q3G7H3</accession>
<reference evidence="3" key="1">
    <citation type="submission" date="2025-08" db="UniProtKB">
        <authorList>
            <consortium name="Ensembl"/>
        </authorList>
    </citation>
    <scope>IDENTIFICATION</scope>
</reference>
<dbReference type="GO" id="GO:0045089">
    <property type="term" value="P:positive regulation of innate immune response"/>
    <property type="evidence" value="ECO:0007669"/>
    <property type="project" value="TreeGrafter"/>
</dbReference>
<dbReference type="InParanoid" id="A0A3Q3G7H3"/>
<dbReference type="SMART" id="SM00031">
    <property type="entry name" value="DED"/>
    <property type="match status" value="1"/>
</dbReference>
<evidence type="ECO:0000259" key="1">
    <source>
        <dbReference type="PROSITE" id="PS50017"/>
    </source>
</evidence>
<dbReference type="InterPro" id="IPR016729">
    <property type="entry name" value="FADD"/>
</dbReference>
<dbReference type="Ensembl" id="ENSLBET00000030163.1">
    <property type="protein sequence ID" value="ENSLBEP00000028812.1"/>
    <property type="gene ID" value="ENSLBEG00000021819.1"/>
</dbReference>
<feature type="domain" description="DED" evidence="2">
    <location>
        <begin position="5"/>
        <end position="83"/>
    </location>
</feature>
<dbReference type="GO" id="GO:0031265">
    <property type="term" value="C:CD95 death-inducing signaling complex"/>
    <property type="evidence" value="ECO:0007669"/>
    <property type="project" value="TreeGrafter"/>
</dbReference>
<evidence type="ECO:0000259" key="2">
    <source>
        <dbReference type="PROSITE" id="PS50168"/>
    </source>
</evidence>
<dbReference type="SUPFAM" id="SSF47986">
    <property type="entry name" value="DEATH domain"/>
    <property type="match status" value="1"/>
</dbReference>
<dbReference type="FunCoup" id="A0A3Q3G7H3">
    <property type="interactions" value="1447"/>
</dbReference>
<dbReference type="Pfam" id="PF00531">
    <property type="entry name" value="Death"/>
    <property type="match status" value="1"/>
</dbReference>
<dbReference type="FunFam" id="1.10.533.10:FF:000059">
    <property type="entry name" value="Fas-associated via death domain"/>
    <property type="match status" value="1"/>
</dbReference>
<dbReference type="PANTHER" id="PTHR15077:SF10">
    <property type="entry name" value="FAS-ASSOCIATED DEATH DOMAIN PROTEIN"/>
    <property type="match status" value="1"/>
</dbReference>
<dbReference type="Pfam" id="PF01335">
    <property type="entry name" value="DED"/>
    <property type="match status" value="1"/>
</dbReference>
<feature type="domain" description="Death" evidence="1">
    <location>
        <begin position="110"/>
        <end position="187"/>
    </location>
</feature>
<dbReference type="SMART" id="SM00005">
    <property type="entry name" value="DEATH"/>
    <property type="match status" value="1"/>
</dbReference>
<sequence>MSSLQFNAVLLDISNSLSASELEQIKYLCKDDIGKRDLEKIDSGLKLFQLLTQRNKLGADNTEHVCGLLRTIQRPDLSEKLQNFDCERENSENQPPEPEREKLGIATEFISESLGRGWRKLGRKLGLKETKLESISLRHPTDLEETTVEMLKEWRKSRGAEARTDDLIKALRACGLNLTADKIEEKLKLTCQ</sequence>
<name>A0A3Q3G7H3_9LABR</name>
<dbReference type="OrthoDB" id="100767at2759"/>
<evidence type="ECO:0000313" key="3">
    <source>
        <dbReference type="Ensembl" id="ENSLBEP00000028812.1"/>
    </source>
</evidence>
<dbReference type="InterPro" id="IPR000488">
    <property type="entry name" value="Death_dom"/>
</dbReference>
<dbReference type="Proteomes" id="UP000261660">
    <property type="component" value="Unplaced"/>
</dbReference>
<dbReference type="AlphaFoldDB" id="A0A3Q3G7H3"/>
<dbReference type="GeneTree" id="ENSGT00390000002105"/>
<dbReference type="PROSITE" id="PS50017">
    <property type="entry name" value="DEATH_DOMAIN"/>
    <property type="match status" value="1"/>
</dbReference>
<dbReference type="STRING" id="56723.ENSLBEP00000028812"/>
<dbReference type="GO" id="GO:0043065">
    <property type="term" value="P:positive regulation of apoptotic process"/>
    <property type="evidence" value="ECO:0007669"/>
    <property type="project" value="Ensembl"/>
</dbReference>
<dbReference type="GO" id="GO:0097191">
    <property type="term" value="P:extrinsic apoptotic signaling pathway"/>
    <property type="evidence" value="ECO:0007669"/>
    <property type="project" value="TreeGrafter"/>
</dbReference>
<dbReference type="GO" id="GO:0089720">
    <property type="term" value="F:caspase binding"/>
    <property type="evidence" value="ECO:0007669"/>
    <property type="project" value="TreeGrafter"/>
</dbReference>
<organism evidence="3 4">
    <name type="scientific">Labrus bergylta</name>
    <name type="common">ballan wrasse</name>
    <dbReference type="NCBI Taxonomy" id="56723"/>
    <lineage>
        <taxon>Eukaryota</taxon>
        <taxon>Metazoa</taxon>
        <taxon>Chordata</taxon>
        <taxon>Craniata</taxon>
        <taxon>Vertebrata</taxon>
        <taxon>Euteleostomi</taxon>
        <taxon>Actinopterygii</taxon>
        <taxon>Neopterygii</taxon>
        <taxon>Teleostei</taxon>
        <taxon>Neoteleostei</taxon>
        <taxon>Acanthomorphata</taxon>
        <taxon>Eupercaria</taxon>
        <taxon>Labriformes</taxon>
        <taxon>Labridae</taxon>
        <taxon>Labrus</taxon>
    </lineage>
</organism>